<dbReference type="AlphaFoldDB" id="A0A6I9R4R3"/>
<evidence type="ECO:0000313" key="2">
    <source>
        <dbReference type="Proteomes" id="UP000504607"/>
    </source>
</evidence>
<dbReference type="GeneID" id="105042304"/>
<feature type="compositionally biased region" description="Basic residues" evidence="1">
    <location>
        <begin position="211"/>
        <end position="228"/>
    </location>
</feature>
<dbReference type="FunCoup" id="A0A6I9R4R3">
    <property type="interactions" value="2634"/>
</dbReference>
<protein>
    <submittedName>
        <fullName evidence="3">Uncharacterized protein LOC105042304 isoform X1</fullName>
    </submittedName>
</protein>
<dbReference type="KEGG" id="egu:105042304"/>
<proteinExistence type="predicted"/>
<dbReference type="Proteomes" id="UP000504607">
    <property type="component" value="Chromosome 3"/>
</dbReference>
<keyword evidence="2" id="KW-1185">Reference proteome</keyword>
<evidence type="ECO:0000313" key="3">
    <source>
        <dbReference type="RefSeq" id="XP_010917754.1"/>
    </source>
</evidence>
<dbReference type="OrthoDB" id="1899410at2759"/>
<sequence>MGDVLVELEDVLRSKPNKEKITAGEELVLQTCKARAIRNFTLGACFSSAVVWTATRRLTRGQRFNISVGSAMLTGMWRFDRSLNSCLDQILGFEGSRMQRELANIILTKHRDNLSRVQLVKKHFYPEQVFNDLNPDKPFLRWRSRNFYVDNSAVQKTEGPEDSSYLDKLDTQPRHSTRSLGGDMTADPLDCVFGYPDSDMEFAHSDDMRTHPRRQMRSHRRAHRHRRARNSEFPSDHANYQD</sequence>
<dbReference type="PANTHER" id="PTHR35986:SF1">
    <property type="entry name" value="OS10G0430800 PROTEIN"/>
    <property type="match status" value="1"/>
</dbReference>
<accession>A0A6I9R4R3</accession>
<gene>
    <name evidence="3" type="primary">LOC105042304</name>
</gene>
<evidence type="ECO:0000256" key="1">
    <source>
        <dbReference type="SAM" id="MobiDB-lite"/>
    </source>
</evidence>
<feature type="region of interest" description="Disordered" evidence="1">
    <location>
        <begin position="203"/>
        <end position="242"/>
    </location>
</feature>
<dbReference type="InParanoid" id="A0A6I9R4R3"/>
<feature type="region of interest" description="Disordered" evidence="1">
    <location>
        <begin position="153"/>
        <end position="183"/>
    </location>
</feature>
<name>A0A6I9R4R3_ELAGV</name>
<dbReference type="RefSeq" id="XP_010917754.1">
    <property type="nucleotide sequence ID" value="XM_010919452.3"/>
</dbReference>
<dbReference type="PANTHER" id="PTHR35986">
    <property type="entry name" value="EXPRESSED PROTEIN"/>
    <property type="match status" value="1"/>
</dbReference>
<reference evidence="3" key="1">
    <citation type="submission" date="2025-08" db="UniProtKB">
        <authorList>
            <consortium name="RefSeq"/>
        </authorList>
    </citation>
    <scope>IDENTIFICATION</scope>
</reference>
<organism evidence="2 3">
    <name type="scientific">Elaeis guineensis var. tenera</name>
    <name type="common">Oil palm</name>
    <dbReference type="NCBI Taxonomy" id="51953"/>
    <lineage>
        <taxon>Eukaryota</taxon>
        <taxon>Viridiplantae</taxon>
        <taxon>Streptophyta</taxon>
        <taxon>Embryophyta</taxon>
        <taxon>Tracheophyta</taxon>
        <taxon>Spermatophyta</taxon>
        <taxon>Magnoliopsida</taxon>
        <taxon>Liliopsida</taxon>
        <taxon>Arecaceae</taxon>
        <taxon>Arecoideae</taxon>
        <taxon>Cocoseae</taxon>
        <taxon>Elaeidinae</taxon>
        <taxon>Elaeis</taxon>
    </lineage>
</organism>